<name>A0A317F9Y4_9PROT</name>
<organism evidence="3 4">
    <name type="scientific">Falsiroseomonas bella</name>
    <dbReference type="NCBI Taxonomy" id="2184016"/>
    <lineage>
        <taxon>Bacteria</taxon>
        <taxon>Pseudomonadati</taxon>
        <taxon>Pseudomonadota</taxon>
        <taxon>Alphaproteobacteria</taxon>
        <taxon>Acetobacterales</taxon>
        <taxon>Roseomonadaceae</taxon>
        <taxon>Falsiroseomonas</taxon>
    </lineage>
</organism>
<protein>
    <recommendedName>
        <fullName evidence="2">PepSY domain-containing protein</fullName>
    </recommendedName>
</protein>
<feature type="signal peptide" evidence="1">
    <location>
        <begin position="1"/>
        <end position="25"/>
    </location>
</feature>
<dbReference type="EMBL" id="QGNA01000004">
    <property type="protein sequence ID" value="PWS35884.1"/>
    <property type="molecule type" value="Genomic_DNA"/>
</dbReference>
<reference evidence="4" key="1">
    <citation type="submission" date="2018-05" db="EMBL/GenBank/DDBJ databases">
        <authorList>
            <person name="Du Z."/>
            <person name="Wang X."/>
        </authorList>
    </citation>
    <scope>NUCLEOTIDE SEQUENCE [LARGE SCALE GENOMIC DNA]</scope>
    <source>
        <strain evidence="4">CQN31</strain>
    </source>
</reference>
<comment type="caution">
    <text evidence="3">The sequence shown here is derived from an EMBL/GenBank/DDBJ whole genome shotgun (WGS) entry which is preliminary data.</text>
</comment>
<feature type="chain" id="PRO_5016245604" description="PepSY domain-containing protein" evidence="1">
    <location>
        <begin position="26"/>
        <end position="102"/>
    </location>
</feature>
<accession>A0A317F9Y4</accession>
<evidence type="ECO:0000313" key="4">
    <source>
        <dbReference type="Proteomes" id="UP000245765"/>
    </source>
</evidence>
<keyword evidence="1" id="KW-0732">Signal</keyword>
<dbReference type="AlphaFoldDB" id="A0A317F9Y4"/>
<evidence type="ECO:0000259" key="2">
    <source>
        <dbReference type="Pfam" id="PF13670"/>
    </source>
</evidence>
<sequence length="102" mass="10432">MTRFRPVAALALALAAAAPFGAALASSDDNRAERSGAQAVTPANARFDAPAAIAAVLGAGYTAVSELEWERGGWQVKANDAQGRRVELRVDAATGAVAPRGR</sequence>
<dbReference type="Pfam" id="PF13670">
    <property type="entry name" value="PepSY_2"/>
    <property type="match status" value="1"/>
</dbReference>
<keyword evidence="4" id="KW-1185">Reference proteome</keyword>
<feature type="domain" description="PepSY" evidence="2">
    <location>
        <begin position="9"/>
        <end position="98"/>
    </location>
</feature>
<dbReference type="Proteomes" id="UP000245765">
    <property type="component" value="Unassembled WGS sequence"/>
</dbReference>
<dbReference type="InterPro" id="IPR025711">
    <property type="entry name" value="PepSY"/>
</dbReference>
<evidence type="ECO:0000313" key="3">
    <source>
        <dbReference type="EMBL" id="PWS35884.1"/>
    </source>
</evidence>
<dbReference type="OrthoDB" id="7287342at2"/>
<proteinExistence type="predicted"/>
<evidence type="ECO:0000256" key="1">
    <source>
        <dbReference type="SAM" id="SignalP"/>
    </source>
</evidence>
<dbReference type="RefSeq" id="WP_109872250.1">
    <property type="nucleotide sequence ID" value="NZ_QGNA01000004.1"/>
</dbReference>
<gene>
    <name evidence="3" type="ORF">DFH01_20160</name>
</gene>